<feature type="compositionally biased region" description="Basic and acidic residues" evidence="1">
    <location>
        <begin position="95"/>
        <end position="110"/>
    </location>
</feature>
<evidence type="ECO:0000256" key="1">
    <source>
        <dbReference type="SAM" id="MobiDB-lite"/>
    </source>
</evidence>
<dbReference type="Proteomes" id="UP000823388">
    <property type="component" value="Chromosome 9K"/>
</dbReference>
<comment type="caution">
    <text evidence="2">The sequence shown here is derived from an EMBL/GenBank/DDBJ whole genome shotgun (WGS) entry which is preliminary data.</text>
</comment>
<feature type="compositionally biased region" description="Basic residues" evidence="1">
    <location>
        <begin position="77"/>
        <end position="94"/>
    </location>
</feature>
<accession>A0A8T0NUU9</accession>
<feature type="region of interest" description="Disordered" evidence="1">
    <location>
        <begin position="28"/>
        <end position="185"/>
    </location>
</feature>
<protein>
    <submittedName>
        <fullName evidence="2">Uncharacterized protein</fullName>
    </submittedName>
</protein>
<sequence length="246" mass="27883">MTSCTCPVRTWAGVPHTNPDRYAFVSSSRSGTVMQERTVRPRRERSDTTTFSEPTQIYHSLTHPPHPLIRSAIASRSARHGGTRSRRSRRRRRRADAPGRVDEPVRDQGARRAQPQGPRLPLPRGRPHHQERAPPRLQPRAREGPGAPPQRQARLRVPPHPGVPRRGVPGPRPAPPPRRRPLRPRRCSILGLLRRRQAVQHVDTRLHRPDEGGVGDMSKSSSSQYDLKAQEDIDSREIRVTNGPMR</sequence>
<feature type="compositionally biased region" description="Basic and acidic residues" evidence="1">
    <location>
        <begin position="37"/>
        <end position="47"/>
    </location>
</feature>
<feature type="compositionally biased region" description="Polar residues" evidence="1">
    <location>
        <begin position="48"/>
        <end position="59"/>
    </location>
</feature>
<feature type="compositionally biased region" description="Basic and acidic residues" evidence="1">
    <location>
        <begin position="202"/>
        <end position="211"/>
    </location>
</feature>
<feature type="region of interest" description="Disordered" evidence="1">
    <location>
        <begin position="200"/>
        <end position="246"/>
    </location>
</feature>
<proteinExistence type="predicted"/>
<dbReference type="EMBL" id="CM029053">
    <property type="protein sequence ID" value="KAG2550936.1"/>
    <property type="molecule type" value="Genomic_DNA"/>
</dbReference>
<organism evidence="2 3">
    <name type="scientific">Panicum virgatum</name>
    <name type="common">Blackwell switchgrass</name>
    <dbReference type="NCBI Taxonomy" id="38727"/>
    <lineage>
        <taxon>Eukaryota</taxon>
        <taxon>Viridiplantae</taxon>
        <taxon>Streptophyta</taxon>
        <taxon>Embryophyta</taxon>
        <taxon>Tracheophyta</taxon>
        <taxon>Spermatophyta</taxon>
        <taxon>Magnoliopsida</taxon>
        <taxon>Liliopsida</taxon>
        <taxon>Poales</taxon>
        <taxon>Poaceae</taxon>
        <taxon>PACMAD clade</taxon>
        <taxon>Panicoideae</taxon>
        <taxon>Panicodae</taxon>
        <taxon>Paniceae</taxon>
        <taxon>Panicinae</taxon>
        <taxon>Panicum</taxon>
        <taxon>Panicum sect. Hiantes</taxon>
    </lineage>
</organism>
<feature type="compositionally biased region" description="Low complexity" evidence="1">
    <location>
        <begin position="111"/>
        <end position="123"/>
    </location>
</feature>
<keyword evidence="3" id="KW-1185">Reference proteome</keyword>
<gene>
    <name evidence="2" type="ORF">PVAP13_9KG309914</name>
</gene>
<feature type="compositionally biased region" description="Basic and acidic residues" evidence="1">
    <location>
        <begin position="228"/>
        <end position="239"/>
    </location>
</feature>
<evidence type="ECO:0000313" key="3">
    <source>
        <dbReference type="Proteomes" id="UP000823388"/>
    </source>
</evidence>
<dbReference type="AlphaFoldDB" id="A0A8T0NUU9"/>
<evidence type="ECO:0000313" key="2">
    <source>
        <dbReference type="EMBL" id="KAG2550936.1"/>
    </source>
</evidence>
<name>A0A8T0NUU9_PANVG</name>
<reference evidence="2" key="1">
    <citation type="submission" date="2020-05" db="EMBL/GenBank/DDBJ databases">
        <title>WGS assembly of Panicum virgatum.</title>
        <authorList>
            <person name="Lovell J.T."/>
            <person name="Jenkins J."/>
            <person name="Shu S."/>
            <person name="Juenger T.E."/>
            <person name="Schmutz J."/>
        </authorList>
    </citation>
    <scope>NUCLEOTIDE SEQUENCE</scope>
    <source>
        <strain evidence="2">AP13</strain>
    </source>
</reference>